<proteinExistence type="predicted"/>
<protein>
    <submittedName>
        <fullName evidence="2">Uncharacterized protein</fullName>
    </submittedName>
</protein>
<feature type="compositionally biased region" description="Polar residues" evidence="1">
    <location>
        <begin position="41"/>
        <end position="51"/>
    </location>
</feature>
<name>A0A843X8E3_COLES</name>
<dbReference type="AlphaFoldDB" id="A0A843X8E3"/>
<evidence type="ECO:0000313" key="3">
    <source>
        <dbReference type="Proteomes" id="UP000652761"/>
    </source>
</evidence>
<feature type="region of interest" description="Disordered" evidence="1">
    <location>
        <begin position="33"/>
        <end position="69"/>
    </location>
</feature>
<feature type="region of interest" description="Disordered" evidence="1">
    <location>
        <begin position="87"/>
        <end position="109"/>
    </location>
</feature>
<keyword evidence="3" id="KW-1185">Reference proteome</keyword>
<evidence type="ECO:0000313" key="2">
    <source>
        <dbReference type="EMBL" id="MQM15585.1"/>
    </source>
</evidence>
<dbReference type="Proteomes" id="UP000652761">
    <property type="component" value="Unassembled WGS sequence"/>
</dbReference>
<gene>
    <name evidence="2" type="ORF">Taro_048531</name>
</gene>
<dbReference type="EMBL" id="NMUH01006587">
    <property type="protein sequence ID" value="MQM15585.1"/>
    <property type="molecule type" value="Genomic_DNA"/>
</dbReference>
<reference evidence="2" key="1">
    <citation type="submission" date="2017-07" db="EMBL/GenBank/DDBJ databases">
        <title>Taro Niue Genome Assembly and Annotation.</title>
        <authorList>
            <person name="Atibalentja N."/>
            <person name="Keating K."/>
            <person name="Fields C.J."/>
        </authorList>
    </citation>
    <scope>NUCLEOTIDE SEQUENCE</scope>
    <source>
        <strain evidence="2">Niue_2</strain>
        <tissue evidence="2">Leaf</tissue>
    </source>
</reference>
<accession>A0A843X8E3</accession>
<sequence length="109" mass="12095">MSLGQAVPSRNELKCFGVAKGGVHSHARMAQTMGATGTTGPVNRNMSTVTRTYGGPRKVGPSQPTSARRWDEWRMQGTKRPEMYARMKVRSKLGDKTSPRAESRRPYMP</sequence>
<feature type="compositionally biased region" description="Basic and acidic residues" evidence="1">
    <location>
        <begin position="92"/>
        <end position="109"/>
    </location>
</feature>
<comment type="caution">
    <text evidence="2">The sequence shown here is derived from an EMBL/GenBank/DDBJ whole genome shotgun (WGS) entry which is preliminary data.</text>
</comment>
<organism evidence="2 3">
    <name type="scientific">Colocasia esculenta</name>
    <name type="common">Wild taro</name>
    <name type="synonym">Arum esculentum</name>
    <dbReference type="NCBI Taxonomy" id="4460"/>
    <lineage>
        <taxon>Eukaryota</taxon>
        <taxon>Viridiplantae</taxon>
        <taxon>Streptophyta</taxon>
        <taxon>Embryophyta</taxon>
        <taxon>Tracheophyta</taxon>
        <taxon>Spermatophyta</taxon>
        <taxon>Magnoliopsida</taxon>
        <taxon>Liliopsida</taxon>
        <taxon>Araceae</taxon>
        <taxon>Aroideae</taxon>
        <taxon>Colocasieae</taxon>
        <taxon>Colocasia</taxon>
    </lineage>
</organism>
<evidence type="ECO:0000256" key="1">
    <source>
        <dbReference type="SAM" id="MobiDB-lite"/>
    </source>
</evidence>